<proteinExistence type="predicted"/>
<dbReference type="AlphaFoldDB" id="A0A1I1XUA4"/>
<dbReference type="EMBL" id="FONN01000001">
    <property type="protein sequence ID" value="SFE10874.1"/>
    <property type="molecule type" value="Genomic_DNA"/>
</dbReference>
<dbReference type="Pfam" id="PF01381">
    <property type="entry name" value="HTH_3"/>
    <property type="match status" value="1"/>
</dbReference>
<keyword evidence="3" id="KW-1185">Reference proteome</keyword>
<dbReference type="InterPro" id="IPR010982">
    <property type="entry name" value="Lambda_DNA-bd_dom_sf"/>
</dbReference>
<dbReference type="SUPFAM" id="SSF47413">
    <property type="entry name" value="lambda repressor-like DNA-binding domains"/>
    <property type="match status" value="1"/>
</dbReference>
<dbReference type="OrthoDB" id="1726456at2"/>
<evidence type="ECO:0000313" key="3">
    <source>
        <dbReference type="Proteomes" id="UP000183410"/>
    </source>
</evidence>
<accession>A0A1I1XUA4</accession>
<evidence type="ECO:0000313" key="2">
    <source>
        <dbReference type="EMBL" id="SFE10874.1"/>
    </source>
</evidence>
<evidence type="ECO:0000259" key="1">
    <source>
        <dbReference type="PROSITE" id="PS50943"/>
    </source>
</evidence>
<gene>
    <name evidence="2" type="ORF">SAMN04487969_10195</name>
</gene>
<dbReference type="RefSeq" id="WP_046230449.1">
    <property type="nucleotide sequence ID" value="NZ_FONN01000001.1"/>
</dbReference>
<keyword evidence="2" id="KW-0238">DNA-binding</keyword>
<reference evidence="3" key="1">
    <citation type="submission" date="2016-10" db="EMBL/GenBank/DDBJ databases">
        <authorList>
            <person name="Varghese N."/>
            <person name="Submissions S."/>
        </authorList>
    </citation>
    <scope>NUCLEOTIDE SEQUENCE [LARGE SCALE GENOMIC DNA]</scope>
    <source>
        <strain evidence="3">CGMCC 1.10223</strain>
    </source>
</reference>
<dbReference type="SMART" id="SM00530">
    <property type="entry name" value="HTH_XRE"/>
    <property type="match status" value="1"/>
</dbReference>
<feature type="domain" description="HTH cro/C1-type" evidence="1">
    <location>
        <begin position="9"/>
        <end position="63"/>
    </location>
</feature>
<sequence>MGTAIKGNVDRLLKEKGWTRYRLSKESGVSMTVIYSLDKKESGPTADTLVKMADALGSTVDALVR</sequence>
<protein>
    <submittedName>
        <fullName evidence="2">DNA-binding transcriptional regulator, XRE-family HTH domain</fullName>
    </submittedName>
</protein>
<organism evidence="2 3">
    <name type="scientific">Paenibacillus algorifonticola</name>
    <dbReference type="NCBI Taxonomy" id="684063"/>
    <lineage>
        <taxon>Bacteria</taxon>
        <taxon>Bacillati</taxon>
        <taxon>Bacillota</taxon>
        <taxon>Bacilli</taxon>
        <taxon>Bacillales</taxon>
        <taxon>Paenibacillaceae</taxon>
        <taxon>Paenibacillus</taxon>
    </lineage>
</organism>
<dbReference type="PROSITE" id="PS50943">
    <property type="entry name" value="HTH_CROC1"/>
    <property type="match status" value="1"/>
</dbReference>
<dbReference type="InterPro" id="IPR001387">
    <property type="entry name" value="Cro/C1-type_HTH"/>
</dbReference>
<dbReference type="GO" id="GO:0003677">
    <property type="term" value="F:DNA binding"/>
    <property type="evidence" value="ECO:0007669"/>
    <property type="project" value="UniProtKB-KW"/>
</dbReference>
<dbReference type="Gene3D" id="1.10.260.40">
    <property type="entry name" value="lambda repressor-like DNA-binding domains"/>
    <property type="match status" value="1"/>
</dbReference>
<dbReference type="CDD" id="cd00093">
    <property type="entry name" value="HTH_XRE"/>
    <property type="match status" value="1"/>
</dbReference>
<name>A0A1I1XUA4_9BACL</name>
<dbReference type="Proteomes" id="UP000183410">
    <property type="component" value="Unassembled WGS sequence"/>
</dbReference>